<comment type="caution">
    <text evidence="4">The sequence shown here is derived from an EMBL/GenBank/DDBJ whole genome shotgun (WGS) entry which is preliminary data.</text>
</comment>
<dbReference type="Proteomes" id="UP001500751">
    <property type="component" value="Unassembled WGS sequence"/>
</dbReference>
<dbReference type="Gene3D" id="2.40.260.10">
    <property type="entry name" value="Sortase"/>
    <property type="match status" value="1"/>
</dbReference>
<feature type="compositionally biased region" description="Low complexity" evidence="2">
    <location>
        <begin position="61"/>
        <end position="79"/>
    </location>
</feature>
<sequence>MRDTASGTDADTDADTETTAKRRGMSARDVLTASLVSLGVCAGIVLVADGLRTAKPPPQPTAAQAFQAPGPAAPAPAASPAAAPASAAAAAAAGSAGSAADALKFQPLDQPMLAPATPTRVRIPAISVNAPLTGLALDSGRHLAAPPESNRNLAGWYSDGTSPGVVGTAVIAGHVDTPAGPAVFYSLGILKKGDAVDVDRADGQTAVFTVDAVEAYDARAFPDEKVYGAAARAELRVITCGAGFDKRHNRYLGNVVVYAHLTDVQGSQAAAGH</sequence>
<dbReference type="Pfam" id="PF04203">
    <property type="entry name" value="Sortase"/>
    <property type="match status" value="1"/>
</dbReference>
<evidence type="ECO:0000313" key="5">
    <source>
        <dbReference type="Proteomes" id="UP001500751"/>
    </source>
</evidence>
<keyword evidence="5" id="KW-1185">Reference proteome</keyword>
<protein>
    <recommendedName>
        <fullName evidence="6">Class F sortase</fullName>
    </recommendedName>
</protein>
<evidence type="ECO:0000256" key="1">
    <source>
        <dbReference type="ARBA" id="ARBA00022801"/>
    </source>
</evidence>
<gene>
    <name evidence="4" type="ORF">GCM10009839_48590</name>
</gene>
<evidence type="ECO:0000256" key="2">
    <source>
        <dbReference type="SAM" id="MobiDB-lite"/>
    </source>
</evidence>
<evidence type="ECO:0008006" key="6">
    <source>
        <dbReference type="Google" id="ProtNLM"/>
    </source>
</evidence>
<keyword evidence="3" id="KW-0812">Transmembrane</keyword>
<keyword evidence="1" id="KW-0378">Hydrolase</keyword>
<evidence type="ECO:0000313" key="4">
    <source>
        <dbReference type="EMBL" id="GAA2040685.1"/>
    </source>
</evidence>
<dbReference type="InterPro" id="IPR005754">
    <property type="entry name" value="Sortase"/>
</dbReference>
<feature type="transmembrane region" description="Helical" evidence="3">
    <location>
        <begin position="30"/>
        <end position="48"/>
    </location>
</feature>
<organism evidence="4 5">
    <name type="scientific">Catenulispora yoronensis</name>
    <dbReference type="NCBI Taxonomy" id="450799"/>
    <lineage>
        <taxon>Bacteria</taxon>
        <taxon>Bacillati</taxon>
        <taxon>Actinomycetota</taxon>
        <taxon>Actinomycetes</taxon>
        <taxon>Catenulisporales</taxon>
        <taxon>Catenulisporaceae</taxon>
        <taxon>Catenulispora</taxon>
    </lineage>
</organism>
<evidence type="ECO:0000256" key="3">
    <source>
        <dbReference type="SAM" id="Phobius"/>
    </source>
</evidence>
<name>A0ABN2UNU4_9ACTN</name>
<dbReference type="InterPro" id="IPR042001">
    <property type="entry name" value="Sortase_F"/>
</dbReference>
<reference evidence="4 5" key="1">
    <citation type="journal article" date="2019" name="Int. J. Syst. Evol. Microbiol.">
        <title>The Global Catalogue of Microorganisms (GCM) 10K type strain sequencing project: providing services to taxonomists for standard genome sequencing and annotation.</title>
        <authorList>
            <consortium name="The Broad Institute Genomics Platform"/>
            <consortium name="The Broad Institute Genome Sequencing Center for Infectious Disease"/>
            <person name="Wu L."/>
            <person name="Ma J."/>
        </authorList>
    </citation>
    <scope>NUCLEOTIDE SEQUENCE [LARGE SCALE GENOMIC DNA]</scope>
    <source>
        <strain evidence="4 5">JCM 16014</strain>
    </source>
</reference>
<feature type="region of interest" description="Disordered" evidence="2">
    <location>
        <begin position="1"/>
        <end position="25"/>
    </location>
</feature>
<feature type="region of interest" description="Disordered" evidence="2">
    <location>
        <begin position="57"/>
        <end position="79"/>
    </location>
</feature>
<proteinExistence type="predicted"/>
<keyword evidence="3" id="KW-0472">Membrane</keyword>
<keyword evidence="3" id="KW-1133">Transmembrane helix</keyword>
<dbReference type="InterPro" id="IPR023365">
    <property type="entry name" value="Sortase_dom-sf"/>
</dbReference>
<dbReference type="SUPFAM" id="SSF63817">
    <property type="entry name" value="Sortase"/>
    <property type="match status" value="1"/>
</dbReference>
<accession>A0ABN2UNU4</accession>
<dbReference type="EMBL" id="BAAAQN010000030">
    <property type="protein sequence ID" value="GAA2040685.1"/>
    <property type="molecule type" value="Genomic_DNA"/>
</dbReference>
<dbReference type="CDD" id="cd05829">
    <property type="entry name" value="Sortase_F"/>
    <property type="match status" value="1"/>
</dbReference>
<dbReference type="NCBIfam" id="NF033748">
    <property type="entry name" value="class_F_sortase"/>
    <property type="match status" value="1"/>
</dbReference>